<dbReference type="InterPro" id="IPR015943">
    <property type="entry name" value="WD40/YVTN_repeat-like_dom_sf"/>
</dbReference>
<dbReference type="VEuPathDB" id="AmoebaDB:NAEGRDRAFT_45194"/>
<protein>
    <submittedName>
        <fullName evidence="8">Predicted protein</fullName>
    </submittedName>
</protein>
<accession>D2UYJ7</accession>
<keyword evidence="5" id="KW-0539">Nucleus</keyword>
<sequence length="642" mass="72361">MFIKKGPTTVTSNGGTSKTENNKKNSSGSTTPKKKIEKITPQKEEIVPDEDMMISDDENVASEETTKQKQQPSHHKKVNDSLTSILFGGYKSAAKDLSINLFNSSDELNLQKIMTDDELIFGETKAKVSTFNELKSDIEQQDDSDLFYVEKPSIHQNDEMLDEGEVSKKKMKLIKLKPAWEDVYTKELRIANDDDEEEIEEIDQDGITQSLVQGFLKRKRDGQNSSILLGSEYEKKMRKIYTHLFPTPHWAKLKVKQYENENQDGTVSIREEIIDENNLNQTADEILQKSSEKTIVESLNNLDRFKLAYQKLNDINGQERVGQVFSIAFHPNLNIAAVLNSDKKIRIFTVDGELNPILDRLQITNQGDNDLKSIAFTKDGKSIISFLDKSAYFLMTDMDSGKTRRTQKLFSRRRRGDEKEGGKFLLHNAFDVSNDNKLIAVADDIGSVLLISRKTLNIKHTFTSNMTQVSGVTFSEDSKTLFVVGKGGKVYVYDVESEKIKHIFADHGSIHTHSVAVSPDMQYIATGSTSGAVNLYRWADVFNGQAPKPLGTFMNLTTTANYLRFTSDSQLLLFASTEKSNAFRFAHISSLYVYSNFPGEISMKKQYSFNSITLSSSSSFLSLGCQSGPVILFKLPYYANKQ</sequence>
<dbReference type="GeneID" id="8863846"/>
<dbReference type="Pfam" id="PF00400">
    <property type="entry name" value="WD40"/>
    <property type="match status" value="1"/>
</dbReference>
<dbReference type="SMART" id="SM00320">
    <property type="entry name" value="WD40"/>
    <property type="match status" value="3"/>
</dbReference>
<dbReference type="FunCoup" id="D2UYJ7">
    <property type="interactions" value="566"/>
</dbReference>
<keyword evidence="4" id="KW-0677">Repeat</keyword>
<keyword evidence="9" id="KW-1185">Reference proteome</keyword>
<feature type="region of interest" description="Disordered" evidence="7">
    <location>
        <begin position="1"/>
        <end position="78"/>
    </location>
</feature>
<evidence type="ECO:0000256" key="6">
    <source>
        <dbReference type="ARBA" id="ARBA00025767"/>
    </source>
</evidence>
<feature type="compositionally biased region" description="Basic and acidic residues" evidence="7">
    <location>
        <begin position="37"/>
        <end position="46"/>
    </location>
</feature>
<evidence type="ECO:0000256" key="3">
    <source>
        <dbReference type="ARBA" id="ARBA00022574"/>
    </source>
</evidence>
<dbReference type="OMA" id="KIRMWEI"/>
<evidence type="ECO:0000256" key="7">
    <source>
        <dbReference type="SAM" id="MobiDB-lite"/>
    </source>
</evidence>
<dbReference type="SUPFAM" id="SSF50978">
    <property type="entry name" value="WD40 repeat-like"/>
    <property type="match status" value="1"/>
</dbReference>
<gene>
    <name evidence="8" type="ORF">NAEGRDRAFT_45194</name>
</gene>
<feature type="compositionally biased region" description="Acidic residues" evidence="7">
    <location>
        <begin position="47"/>
        <end position="61"/>
    </location>
</feature>
<evidence type="ECO:0000313" key="8">
    <source>
        <dbReference type="EMBL" id="EFC50486.1"/>
    </source>
</evidence>
<evidence type="ECO:0000256" key="5">
    <source>
        <dbReference type="ARBA" id="ARBA00023242"/>
    </source>
</evidence>
<comment type="similarity">
    <text evidence="6">Belongs to the WD repeat UTP18 family.</text>
</comment>
<dbReference type="AlphaFoldDB" id="D2UYJ7"/>
<keyword evidence="2" id="KW-0698">rRNA processing</keyword>
<dbReference type="RefSeq" id="XP_002683230.1">
    <property type="nucleotide sequence ID" value="XM_002683184.1"/>
</dbReference>
<dbReference type="Proteomes" id="UP000006671">
    <property type="component" value="Unassembled WGS sequence"/>
</dbReference>
<reference evidence="8 9" key="1">
    <citation type="journal article" date="2010" name="Cell">
        <title>The genome of Naegleria gruberi illuminates early eukaryotic versatility.</title>
        <authorList>
            <person name="Fritz-Laylin L.K."/>
            <person name="Prochnik S.E."/>
            <person name="Ginger M.L."/>
            <person name="Dacks J.B."/>
            <person name="Carpenter M.L."/>
            <person name="Field M.C."/>
            <person name="Kuo A."/>
            <person name="Paredez A."/>
            <person name="Chapman J."/>
            <person name="Pham J."/>
            <person name="Shu S."/>
            <person name="Neupane R."/>
            <person name="Cipriano M."/>
            <person name="Mancuso J."/>
            <person name="Tu H."/>
            <person name="Salamov A."/>
            <person name="Lindquist E."/>
            <person name="Shapiro H."/>
            <person name="Lucas S."/>
            <person name="Grigoriev I.V."/>
            <person name="Cande W.Z."/>
            <person name="Fulton C."/>
            <person name="Rokhsar D.S."/>
            <person name="Dawson S.C."/>
        </authorList>
    </citation>
    <scope>NUCLEOTIDE SEQUENCE [LARGE SCALE GENOMIC DNA]</scope>
    <source>
        <strain evidence="8 9">NEG-M</strain>
    </source>
</reference>
<dbReference type="InterPro" id="IPR045161">
    <property type="entry name" value="Utp18"/>
</dbReference>
<keyword evidence="3" id="KW-0853">WD repeat</keyword>
<dbReference type="EMBL" id="GG738845">
    <property type="protein sequence ID" value="EFC50486.1"/>
    <property type="molecule type" value="Genomic_DNA"/>
</dbReference>
<dbReference type="STRING" id="5762.D2UYJ7"/>
<dbReference type="OrthoDB" id="1935146at2759"/>
<organism evidence="9">
    <name type="scientific">Naegleria gruberi</name>
    <name type="common">Amoeba</name>
    <dbReference type="NCBI Taxonomy" id="5762"/>
    <lineage>
        <taxon>Eukaryota</taxon>
        <taxon>Discoba</taxon>
        <taxon>Heterolobosea</taxon>
        <taxon>Tetramitia</taxon>
        <taxon>Eutetramitia</taxon>
        <taxon>Vahlkampfiidae</taxon>
        <taxon>Naegleria</taxon>
    </lineage>
</organism>
<dbReference type="GO" id="GO:0006364">
    <property type="term" value="P:rRNA processing"/>
    <property type="evidence" value="ECO:0007669"/>
    <property type="project" value="UniProtKB-KW"/>
</dbReference>
<name>D2UYJ7_NAEGR</name>
<dbReference type="GO" id="GO:0032040">
    <property type="term" value="C:small-subunit processome"/>
    <property type="evidence" value="ECO:0007669"/>
    <property type="project" value="TreeGrafter"/>
</dbReference>
<comment type="subcellular location">
    <subcellularLocation>
        <location evidence="1">Nucleus</location>
        <location evidence="1">Nucleolus</location>
    </subcellularLocation>
</comment>
<dbReference type="InterPro" id="IPR001680">
    <property type="entry name" value="WD40_rpt"/>
</dbReference>
<dbReference type="Gene3D" id="2.130.10.10">
    <property type="entry name" value="YVTN repeat-like/Quinoprotein amine dehydrogenase"/>
    <property type="match status" value="1"/>
</dbReference>
<dbReference type="GO" id="GO:0034388">
    <property type="term" value="C:Pwp2p-containing subcomplex of 90S preribosome"/>
    <property type="evidence" value="ECO:0007669"/>
    <property type="project" value="TreeGrafter"/>
</dbReference>
<dbReference type="PANTHER" id="PTHR18359">
    <property type="entry name" value="WD-REPEAT PROTEIN-RELATED"/>
    <property type="match status" value="1"/>
</dbReference>
<dbReference type="PANTHER" id="PTHR18359:SF0">
    <property type="entry name" value="U3 SMALL NUCLEOLAR RNA-ASSOCIATED PROTEIN 18 HOMOLOG"/>
    <property type="match status" value="1"/>
</dbReference>
<feature type="compositionally biased region" description="Polar residues" evidence="7">
    <location>
        <begin position="8"/>
        <end position="29"/>
    </location>
</feature>
<evidence type="ECO:0000256" key="4">
    <source>
        <dbReference type="ARBA" id="ARBA00022737"/>
    </source>
</evidence>
<dbReference type="KEGG" id="ngr:NAEGRDRAFT_45194"/>
<evidence type="ECO:0000256" key="1">
    <source>
        <dbReference type="ARBA" id="ARBA00004604"/>
    </source>
</evidence>
<dbReference type="eggNOG" id="KOG2055">
    <property type="taxonomic scope" value="Eukaryota"/>
</dbReference>
<dbReference type="InParanoid" id="D2UYJ7"/>
<proteinExistence type="inferred from homology"/>
<evidence type="ECO:0000313" key="9">
    <source>
        <dbReference type="Proteomes" id="UP000006671"/>
    </source>
</evidence>
<evidence type="ECO:0000256" key="2">
    <source>
        <dbReference type="ARBA" id="ARBA00022552"/>
    </source>
</evidence>
<dbReference type="InterPro" id="IPR036322">
    <property type="entry name" value="WD40_repeat_dom_sf"/>
</dbReference>